<dbReference type="FunFam" id="2.70.98.10:FF:000014">
    <property type="entry name" value="Aldose 1-epimerase, putative"/>
    <property type="match status" value="1"/>
</dbReference>
<dbReference type="Gene3D" id="2.70.98.10">
    <property type="match status" value="1"/>
</dbReference>
<dbReference type="InterPro" id="IPR011013">
    <property type="entry name" value="Gal_mutarotase_sf_dom"/>
</dbReference>
<reference evidence="5 6" key="1">
    <citation type="submission" date="2018-10" db="EMBL/GenBank/DDBJ databases">
        <title>Fifty Aureobasidium pullulans genomes reveal a recombining polyextremotolerant generalist.</title>
        <authorList>
            <person name="Gostincar C."/>
            <person name="Turk M."/>
            <person name="Zajc J."/>
            <person name="Gunde-Cimerman N."/>
        </authorList>
    </citation>
    <scope>NUCLEOTIDE SEQUENCE [LARGE SCALE GENOMIC DNA]</scope>
    <source>
        <strain evidence="5 6">EXF-6604</strain>
    </source>
</reference>
<feature type="signal peptide" evidence="4">
    <location>
        <begin position="1"/>
        <end position="24"/>
    </location>
</feature>
<keyword evidence="2" id="KW-0413">Isomerase</keyword>
<dbReference type="CDD" id="cd09019">
    <property type="entry name" value="galactose_mutarotase_like"/>
    <property type="match status" value="1"/>
</dbReference>
<dbReference type="EMBL" id="QZBD01000046">
    <property type="protein sequence ID" value="THY33633.1"/>
    <property type="molecule type" value="Genomic_DNA"/>
</dbReference>
<dbReference type="InterPro" id="IPR014718">
    <property type="entry name" value="GH-type_carb-bd"/>
</dbReference>
<dbReference type="Pfam" id="PF01263">
    <property type="entry name" value="Aldose_epim"/>
    <property type="match status" value="1"/>
</dbReference>
<accession>A0A4V4JXJ7</accession>
<protein>
    <submittedName>
        <fullName evidence="5">Galactose mutarotase-like protein</fullName>
    </submittedName>
</protein>
<dbReference type="Proteomes" id="UP000306584">
    <property type="component" value="Unassembled WGS sequence"/>
</dbReference>
<name>A0A4V4JXJ7_AURPU</name>
<dbReference type="AlphaFoldDB" id="A0A4V4JXJ7"/>
<dbReference type="PANTHER" id="PTHR10091">
    <property type="entry name" value="ALDOSE-1-EPIMERASE"/>
    <property type="match status" value="1"/>
</dbReference>
<evidence type="ECO:0000256" key="2">
    <source>
        <dbReference type="ARBA" id="ARBA00023235"/>
    </source>
</evidence>
<sequence>MKTSSMFSAKIAALAALLPATAFAASIVGNASSVLSNGKYEISSEGIRAQFIPYGASITNLFIRDVHGIERDIVLGWDNATYYTEDKKHPHLGGVPGRYANRIKNSTFEIDGNVYHTDANENGGLDTLHGGSNGWDWRNWTVSAHTTDSITFSIVDPDGAEGFPGEVISYVTYTLTPYEWHFKMIAIATTKKTPIMLSSHVYWNLDGFQNPTDPTVNNYTVHLPYSGQRVAVDGILIPNGTILPNEKGGVFDFWSSPKKLGANLTSPDLVGGCGTNCTGYDTCWLVNRDQNGPYDWRESGPVATVASPFSGIQIDIFTDQQAFQIYTCPGQDSTQSIKETQGFFNQTSQPRVVQKYGCMVMEVEDWIDAINQPEWQREKKNIFGPGDDPYVLQATYKFSLNKDLAATYSNTSSY</sequence>
<gene>
    <name evidence="5" type="ORF">D6D01_02176</name>
</gene>
<dbReference type="GO" id="GO:0006006">
    <property type="term" value="P:glucose metabolic process"/>
    <property type="evidence" value="ECO:0007669"/>
    <property type="project" value="TreeGrafter"/>
</dbReference>
<dbReference type="GO" id="GO:0004034">
    <property type="term" value="F:aldose 1-epimerase activity"/>
    <property type="evidence" value="ECO:0007669"/>
    <property type="project" value="TreeGrafter"/>
</dbReference>
<dbReference type="GO" id="GO:0030246">
    <property type="term" value="F:carbohydrate binding"/>
    <property type="evidence" value="ECO:0007669"/>
    <property type="project" value="InterPro"/>
</dbReference>
<evidence type="ECO:0000256" key="4">
    <source>
        <dbReference type="SAM" id="SignalP"/>
    </source>
</evidence>
<evidence type="ECO:0000256" key="3">
    <source>
        <dbReference type="ARBA" id="ARBA00023277"/>
    </source>
</evidence>
<evidence type="ECO:0000313" key="6">
    <source>
        <dbReference type="Proteomes" id="UP000306584"/>
    </source>
</evidence>
<dbReference type="GO" id="GO:0033499">
    <property type="term" value="P:galactose catabolic process via UDP-galactose, Leloir pathway"/>
    <property type="evidence" value="ECO:0007669"/>
    <property type="project" value="TreeGrafter"/>
</dbReference>
<keyword evidence="3" id="KW-0119">Carbohydrate metabolism</keyword>
<evidence type="ECO:0000256" key="1">
    <source>
        <dbReference type="ARBA" id="ARBA00006206"/>
    </source>
</evidence>
<keyword evidence="4" id="KW-0732">Signal</keyword>
<dbReference type="SUPFAM" id="SSF74650">
    <property type="entry name" value="Galactose mutarotase-like"/>
    <property type="match status" value="1"/>
</dbReference>
<proteinExistence type="inferred from homology"/>
<comment type="caution">
    <text evidence="5">The sequence shown here is derived from an EMBL/GenBank/DDBJ whole genome shotgun (WGS) entry which is preliminary data.</text>
</comment>
<dbReference type="InterPro" id="IPR008183">
    <property type="entry name" value="Aldose_1/G6P_1-epimerase"/>
</dbReference>
<evidence type="ECO:0000313" key="5">
    <source>
        <dbReference type="EMBL" id="THY33633.1"/>
    </source>
</evidence>
<organism evidence="5 6">
    <name type="scientific">Aureobasidium pullulans</name>
    <name type="common">Black yeast</name>
    <name type="synonym">Pullularia pullulans</name>
    <dbReference type="NCBI Taxonomy" id="5580"/>
    <lineage>
        <taxon>Eukaryota</taxon>
        <taxon>Fungi</taxon>
        <taxon>Dikarya</taxon>
        <taxon>Ascomycota</taxon>
        <taxon>Pezizomycotina</taxon>
        <taxon>Dothideomycetes</taxon>
        <taxon>Dothideomycetidae</taxon>
        <taxon>Dothideales</taxon>
        <taxon>Saccotheciaceae</taxon>
        <taxon>Aureobasidium</taxon>
    </lineage>
</organism>
<dbReference type="PANTHER" id="PTHR10091:SF6">
    <property type="entry name" value="1-EPIMERASE, PUTATIVE (AFU_ORTHOLOGUE AFUA_3G13240)-RELATED"/>
    <property type="match status" value="1"/>
</dbReference>
<comment type="similarity">
    <text evidence="1">Belongs to the aldose epimerase family.</text>
</comment>
<dbReference type="InterPro" id="IPR047215">
    <property type="entry name" value="Galactose_mutarotase-like"/>
</dbReference>
<feature type="chain" id="PRO_5020545962" evidence="4">
    <location>
        <begin position="25"/>
        <end position="414"/>
    </location>
</feature>